<dbReference type="KEGG" id="rlc:K227x_10870"/>
<dbReference type="OrthoDB" id="9924038at2"/>
<evidence type="ECO:0000313" key="2">
    <source>
        <dbReference type="Proteomes" id="UP000318538"/>
    </source>
</evidence>
<name>A0A517N6E4_9BACT</name>
<dbReference type="AlphaFoldDB" id="A0A517N6E4"/>
<keyword evidence="2" id="KW-1185">Reference proteome</keyword>
<dbReference type="Proteomes" id="UP000318538">
    <property type="component" value="Chromosome"/>
</dbReference>
<dbReference type="RefSeq" id="WP_145168500.1">
    <property type="nucleotide sequence ID" value="NZ_CP036525.1"/>
</dbReference>
<reference evidence="1 2" key="1">
    <citation type="submission" date="2019-02" db="EMBL/GenBank/DDBJ databases">
        <title>Deep-cultivation of Planctomycetes and their phenomic and genomic characterization uncovers novel biology.</title>
        <authorList>
            <person name="Wiegand S."/>
            <person name="Jogler M."/>
            <person name="Boedeker C."/>
            <person name="Pinto D."/>
            <person name="Vollmers J."/>
            <person name="Rivas-Marin E."/>
            <person name="Kohn T."/>
            <person name="Peeters S.H."/>
            <person name="Heuer A."/>
            <person name="Rast P."/>
            <person name="Oberbeckmann S."/>
            <person name="Bunk B."/>
            <person name="Jeske O."/>
            <person name="Meyerdierks A."/>
            <person name="Storesund J.E."/>
            <person name="Kallscheuer N."/>
            <person name="Luecker S."/>
            <person name="Lage O.M."/>
            <person name="Pohl T."/>
            <person name="Merkel B.J."/>
            <person name="Hornburger P."/>
            <person name="Mueller R.-W."/>
            <person name="Bruemmer F."/>
            <person name="Labrenz M."/>
            <person name="Spormann A.M."/>
            <person name="Op den Camp H."/>
            <person name="Overmann J."/>
            <person name="Amann R."/>
            <person name="Jetten M.S.M."/>
            <person name="Mascher T."/>
            <person name="Medema M.H."/>
            <person name="Devos D.P."/>
            <person name="Kaster A.-K."/>
            <person name="Ovreas L."/>
            <person name="Rohde M."/>
            <person name="Galperin M.Y."/>
            <person name="Jogler C."/>
        </authorList>
    </citation>
    <scope>NUCLEOTIDE SEQUENCE [LARGE SCALE GENOMIC DNA]</scope>
    <source>
        <strain evidence="1 2">K22_7</strain>
    </source>
</reference>
<gene>
    <name evidence="1" type="ORF">K227x_10870</name>
</gene>
<proteinExistence type="predicted"/>
<sequence length="164" mass="17697">MSSLRVVAVCVFGMGVLYSSGFNPFGETAVVEPAKTFQQDLAEVCEGLPRSVSPGTQLQEINLVNDQRLEMRYVMDDDAVVAFKNSNGQKARDCVESFVDSDPLNELATTEGIEVEHIFVDQSGSLLLAMKSSGGHDGLNLPAQVTTQKTLETPTGLQANPFIK</sequence>
<evidence type="ECO:0000313" key="1">
    <source>
        <dbReference type="EMBL" id="QDT02709.1"/>
    </source>
</evidence>
<protein>
    <submittedName>
        <fullName evidence="1">Uncharacterized protein</fullName>
    </submittedName>
</protein>
<accession>A0A517N6E4</accession>
<dbReference type="EMBL" id="CP036525">
    <property type="protein sequence ID" value="QDT02709.1"/>
    <property type="molecule type" value="Genomic_DNA"/>
</dbReference>
<organism evidence="1 2">
    <name type="scientific">Rubripirellula lacrimiformis</name>
    <dbReference type="NCBI Taxonomy" id="1930273"/>
    <lineage>
        <taxon>Bacteria</taxon>
        <taxon>Pseudomonadati</taxon>
        <taxon>Planctomycetota</taxon>
        <taxon>Planctomycetia</taxon>
        <taxon>Pirellulales</taxon>
        <taxon>Pirellulaceae</taxon>
        <taxon>Rubripirellula</taxon>
    </lineage>
</organism>